<feature type="region of interest" description="Disordered" evidence="1">
    <location>
        <begin position="513"/>
        <end position="578"/>
    </location>
</feature>
<dbReference type="CDD" id="cd00144">
    <property type="entry name" value="MPP_PPP_family"/>
    <property type="match status" value="1"/>
</dbReference>
<keyword evidence="2" id="KW-0472">Membrane</keyword>
<feature type="compositionally biased region" description="Acidic residues" evidence="1">
    <location>
        <begin position="442"/>
        <end position="454"/>
    </location>
</feature>
<reference evidence="4" key="2">
    <citation type="submission" date="2023-06" db="EMBL/GenBank/DDBJ databases">
        <authorList>
            <consortium name="Lawrence Berkeley National Laboratory"/>
            <person name="Mondo S.J."/>
            <person name="Hensen N."/>
            <person name="Bonometti L."/>
            <person name="Westerberg I."/>
            <person name="Brannstrom I.O."/>
            <person name="Guillou S."/>
            <person name="Cros-Aarteil S."/>
            <person name="Calhoun S."/>
            <person name="Haridas S."/>
            <person name="Kuo A."/>
            <person name="Pangilinan J."/>
            <person name="Riley R."/>
            <person name="Labutti K."/>
            <person name="Andreopoulos B."/>
            <person name="Lipzen A."/>
            <person name="Chen C."/>
            <person name="Yanf M."/>
            <person name="Daum C."/>
            <person name="Ng V."/>
            <person name="Clum A."/>
            <person name="Steindorff A."/>
            <person name="Ohm R."/>
            <person name="Martin F."/>
            <person name="Silar P."/>
            <person name="Natvig D."/>
            <person name="Lalanne C."/>
            <person name="Gautier V."/>
            <person name="Ament-Velasquez S.L."/>
            <person name="Kruys A."/>
            <person name="Hutchinson M.I."/>
            <person name="Powell A.J."/>
            <person name="Barry K."/>
            <person name="Miller A.N."/>
            <person name="Grigoriev I.V."/>
            <person name="Debuchy R."/>
            <person name="Gladieux P."/>
            <person name="Thoren M.H."/>
            <person name="Johannesson H."/>
        </authorList>
    </citation>
    <scope>NUCLEOTIDE SEQUENCE</scope>
    <source>
        <strain evidence="4">PSN324</strain>
    </source>
</reference>
<dbReference type="InterPro" id="IPR004843">
    <property type="entry name" value="Calcineurin-like_PHP"/>
</dbReference>
<feature type="domain" description="Calcineurin-like phosphoesterase" evidence="3">
    <location>
        <begin position="167"/>
        <end position="343"/>
    </location>
</feature>
<dbReference type="Gene3D" id="3.60.21.10">
    <property type="match status" value="1"/>
</dbReference>
<evidence type="ECO:0000256" key="1">
    <source>
        <dbReference type="SAM" id="MobiDB-lite"/>
    </source>
</evidence>
<dbReference type="PANTHER" id="PTHR42850:SF4">
    <property type="entry name" value="ZINC-DEPENDENT ENDOPOLYPHOSPHATASE"/>
    <property type="match status" value="1"/>
</dbReference>
<keyword evidence="5" id="KW-1185">Reference proteome</keyword>
<evidence type="ECO:0000313" key="5">
    <source>
        <dbReference type="Proteomes" id="UP001321749"/>
    </source>
</evidence>
<feature type="region of interest" description="Disordered" evidence="1">
    <location>
        <begin position="265"/>
        <end position="315"/>
    </location>
</feature>
<evidence type="ECO:0000313" key="4">
    <source>
        <dbReference type="EMBL" id="KAK4459057.1"/>
    </source>
</evidence>
<dbReference type="GO" id="GO:0005737">
    <property type="term" value="C:cytoplasm"/>
    <property type="evidence" value="ECO:0007669"/>
    <property type="project" value="TreeGrafter"/>
</dbReference>
<dbReference type="Proteomes" id="UP001321749">
    <property type="component" value="Unassembled WGS sequence"/>
</dbReference>
<feature type="compositionally biased region" description="Basic and acidic residues" evidence="1">
    <location>
        <begin position="536"/>
        <end position="545"/>
    </location>
</feature>
<dbReference type="AlphaFoldDB" id="A0AAV9HEW8"/>
<protein>
    <recommendedName>
        <fullName evidence="3">Calcineurin-like phosphoesterase domain-containing protein</fullName>
    </recommendedName>
</protein>
<comment type="caution">
    <text evidence="4">The sequence shown here is derived from an EMBL/GenBank/DDBJ whole genome shotgun (WGS) entry which is preliminary data.</text>
</comment>
<gene>
    <name evidence="4" type="ORF">QBC42DRAFT_275247</name>
</gene>
<evidence type="ECO:0000256" key="2">
    <source>
        <dbReference type="SAM" id="Phobius"/>
    </source>
</evidence>
<feature type="transmembrane region" description="Helical" evidence="2">
    <location>
        <begin position="20"/>
        <end position="38"/>
    </location>
</feature>
<feature type="compositionally biased region" description="Basic residues" evidence="1">
    <location>
        <begin position="546"/>
        <end position="557"/>
    </location>
</feature>
<feature type="compositionally biased region" description="Low complexity" evidence="1">
    <location>
        <begin position="513"/>
        <end position="526"/>
    </location>
</feature>
<reference evidence="4" key="1">
    <citation type="journal article" date="2023" name="Mol. Phylogenet. Evol.">
        <title>Genome-scale phylogeny and comparative genomics of the fungal order Sordariales.</title>
        <authorList>
            <person name="Hensen N."/>
            <person name="Bonometti L."/>
            <person name="Westerberg I."/>
            <person name="Brannstrom I.O."/>
            <person name="Guillou S."/>
            <person name="Cros-Aarteil S."/>
            <person name="Calhoun S."/>
            <person name="Haridas S."/>
            <person name="Kuo A."/>
            <person name="Mondo S."/>
            <person name="Pangilinan J."/>
            <person name="Riley R."/>
            <person name="LaButti K."/>
            <person name="Andreopoulos B."/>
            <person name="Lipzen A."/>
            <person name="Chen C."/>
            <person name="Yan M."/>
            <person name="Daum C."/>
            <person name="Ng V."/>
            <person name="Clum A."/>
            <person name="Steindorff A."/>
            <person name="Ohm R.A."/>
            <person name="Martin F."/>
            <person name="Silar P."/>
            <person name="Natvig D.O."/>
            <person name="Lalanne C."/>
            <person name="Gautier V."/>
            <person name="Ament-Velasquez S.L."/>
            <person name="Kruys A."/>
            <person name="Hutchinson M.I."/>
            <person name="Powell A.J."/>
            <person name="Barry K."/>
            <person name="Miller A.N."/>
            <person name="Grigoriev I.V."/>
            <person name="Debuchy R."/>
            <person name="Gladieux P."/>
            <person name="Hiltunen Thoren M."/>
            <person name="Johannesson H."/>
        </authorList>
    </citation>
    <scope>NUCLEOTIDE SEQUENCE</scope>
    <source>
        <strain evidence="4">PSN324</strain>
    </source>
</reference>
<feature type="region of interest" description="Disordered" evidence="1">
    <location>
        <begin position="386"/>
        <end position="465"/>
    </location>
</feature>
<dbReference type="GO" id="GO:0006798">
    <property type="term" value="P:polyphosphate catabolic process"/>
    <property type="evidence" value="ECO:0007669"/>
    <property type="project" value="TreeGrafter"/>
</dbReference>
<evidence type="ECO:0000259" key="3">
    <source>
        <dbReference type="Pfam" id="PF00149"/>
    </source>
</evidence>
<organism evidence="4 5">
    <name type="scientific">Cladorrhinum samala</name>
    <dbReference type="NCBI Taxonomy" id="585594"/>
    <lineage>
        <taxon>Eukaryota</taxon>
        <taxon>Fungi</taxon>
        <taxon>Dikarya</taxon>
        <taxon>Ascomycota</taxon>
        <taxon>Pezizomycotina</taxon>
        <taxon>Sordariomycetes</taxon>
        <taxon>Sordariomycetidae</taxon>
        <taxon>Sordariales</taxon>
        <taxon>Podosporaceae</taxon>
        <taxon>Cladorrhinum</taxon>
    </lineage>
</organism>
<dbReference type="PANTHER" id="PTHR42850">
    <property type="entry name" value="METALLOPHOSPHOESTERASE"/>
    <property type="match status" value="1"/>
</dbReference>
<feature type="compositionally biased region" description="Acidic residues" evidence="1">
    <location>
        <begin position="279"/>
        <end position="297"/>
    </location>
</feature>
<dbReference type="SUPFAM" id="SSF56300">
    <property type="entry name" value="Metallo-dependent phosphatases"/>
    <property type="match status" value="1"/>
</dbReference>
<sequence length="630" mass="69634">MIFQTVTRLFNRRNPRSTVFFIFGFLSFLTICISLLYLSSLNGASSIVDVFGMQDDKEVGVSAPGQPAMTSSSTGPVVASPQDTMTEDEQPYHHHHRITNNPQSLQMPLLRNHDTKEEEEEELTEMTKFSNRHPPIIPSPTLIADLPASAILPSAPKHTSSPAPKSRIIIVGDVHGNLQPLKRLLKKIEFSPHNNYDIEGTGNHGGRSPKTRDHLIFVGDMITRGPDSRGVVDLAMKVGASAVRGNHEDRVLAAARGMRRLDRKDWTAQDLAGENQYNSDEDDDPSEASEEGEDDSSSPEILRKKKKKKDDHARKVAKSLSRSQLRWLESLPVILRIGHFPVKASPSPPWDAGTIVVVHGGLVPGVKLESQDPWAVMNVRSLLYPRRHRHKKPKSKEATTVSSSSNLKLEAEEEKETESLAPKFKELAVSPNTSSTSRESSAEEEEEEEEEEKEEINPSSLIAVPIDTRKGEPWSAAWNRFQNLLPSSLKRSRTTVIYGHDAKAGLQTDIEVDISPSWPGSSSFSSSPPPPPSSKKKGDSGEEQKKKKKKEKNKKKDKNIDDDEEEDNINNNNHGKHKKIKGTRYAFGLDSGCGHGKQLTALVIEIVEGHGGVGHRIVQVDCGVGGKDEK</sequence>
<dbReference type="GO" id="GO:0000298">
    <property type="term" value="F:endopolyphosphatase activity"/>
    <property type="evidence" value="ECO:0007669"/>
    <property type="project" value="TreeGrafter"/>
</dbReference>
<proteinExistence type="predicted"/>
<keyword evidence="2" id="KW-1133">Transmembrane helix</keyword>
<keyword evidence="2" id="KW-0812">Transmembrane</keyword>
<name>A0AAV9HEW8_9PEZI</name>
<dbReference type="Pfam" id="PF00149">
    <property type="entry name" value="Metallophos"/>
    <property type="match status" value="1"/>
</dbReference>
<dbReference type="GO" id="GO:0016791">
    <property type="term" value="F:phosphatase activity"/>
    <property type="evidence" value="ECO:0007669"/>
    <property type="project" value="TreeGrafter"/>
</dbReference>
<accession>A0AAV9HEW8</accession>
<feature type="region of interest" description="Disordered" evidence="1">
    <location>
        <begin position="59"/>
        <end position="84"/>
    </location>
</feature>
<dbReference type="InterPro" id="IPR050126">
    <property type="entry name" value="Ap4A_hydrolase"/>
</dbReference>
<dbReference type="EMBL" id="MU865047">
    <property type="protein sequence ID" value="KAK4459057.1"/>
    <property type="molecule type" value="Genomic_DNA"/>
</dbReference>
<dbReference type="InterPro" id="IPR029052">
    <property type="entry name" value="Metallo-depent_PP-like"/>
</dbReference>